<dbReference type="AlphaFoldDB" id="A0A8T4GTY3"/>
<comment type="caution">
    <text evidence="3">The sequence shown here is derived from an EMBL/GenBank/DDBJ whole genome shotgun (WGS) entry which is preliminary data.</text>
</comment>
<keyword evidence="4" id="KW-1185">Reference proteome</keyword>
<dbReference type="EMBL" id="JAGGLC010000001">
    <property type="protein sequence ID" value="MBP1985850.1"/>
    <property type="molecule type" value="Genomic_DNA"/>
</dbReference>
<name>A0A8T4GTY3_9EURY</name>
<dbReference type="InterPro" id="IPR036390">
    <property type="entry name" value="WH_DNA-bd_sf"/>
</dbReference>
<sequence length="171" mass="19376">MGDDPWKQVNVRVRESTKERWEEYAQTEYGGMSDLVRTAVRREIAGDHDRENTGTTTDPGMVTEVAESIDGLENTVREMDRRLEAIRESVQSEEKYSFKAAIRESLNKRPKDANVEETPQYGLTASEIAARLDANETDVREALLELENSGEVRSLGGGPDNANYYFQRRGE</sequence>
<keyword evidence="1" id="KW-0175">Coiled coil</keyword>
<organism evidence="3 4">
    <name type="scientific">Halolamina salifodinae</name>
    <dbReference type="NCBI Taxonomy" id="1202767"/>
    <lineage>
        <taxon>Archaea</taxon>
        <taxon>Methanobacteriati</taxon>
        <taxon>Methanobacteriota</taxon>
        <taxon>Stenosarchaea group</taxon>
        <taxon>Halobacteria</taxon>
        <taxon>Halobacteriales</taxon>
        <taxon>Haloferacaceae</taxon>
    </lineage>
</organism>
<dbReference type="RefSeq" id="WP_209489804.1">
    <property type="nucleotide sequence ID" value="NZ_JAGGLC010000001.1"/>
</dbReference>
<evidence type="ECO:0000256" key="1">
    <source>
        <dbReference type="SAM" id="Coils"/>
    </source>
</evidence>
<evidence type="ECO:0000256" key="2">
    <source>
        <dbReference type="SAM" id="MobiDB-lite"/>
    </source>
</evidence>
<dbReference type="SUPFAM" id="SSF46785">
    <property type="entry name" value="Winged helix' DNA-binding domain"/>
    <property type="match status" value="1"/>
</dbReference>
<dbReference type="Proteomes" id="UP000823736">
    <property type="component" value="Unassembled WGS sequence"/>
</dbReference>
<proteinExistence type="predicted"/>
<gene>
    <name evidence="3" type="ORF">J2753_000323</name>
</gene>
<evidence type="ECO:0000313" key="3">
    <source>
        <dbReference type="EMBL" id="MBP1985850.1"/>
    </source>
</evidence>
<accession>A0A8T4GTY3</accession>
<reference evidence="3" key="1">
    <citation type="submission" date="2021-03" db="EMBL/GenBank/DDBJ databases">
        <title>Genomic Encyclopedia of Type Strains, Phase IV (KMG-IV): sequencing the most valuable type-strain genomes for metagenomic binning, comparative biology and taxonomic classification.</title>
        <authorList>
            <person name="Goeker M."/>
        </authorList>
    </citation>
    <scope>NUCLEOTIDE SEQUENCE</scope>
    <source>
        <strain evidence="3">DSM 26232</strain>
    </source>
</reference>
<evidence type="ECO:0000313" key="4">
    <source>
        <dbReference type="Proteomes" id="UP000823736"/>
    </source>
</evidence>
<dbReference type="OrthoDB" id="351318at2157"/>
<feature type="region of interest" description="Disordered" evidence="2">
    <location>
        <begin position="151"/>
        <end position="171"/>
    </location>
</feature>
<feature type="coiled-coil region" evidence="1">
    <location>
        <begin position="62"/>
        <end position="89"/>
    </location>
</feature>
<protein>
    <submittedName>
        <fullName evidence="3">Vacuolar-type H+-ATPase subunit I/STV1</fullName>
    </submittedName>
</protein>